<evidence type="ECO:0000256" key="1">
    <source>
        <dbReference type="ARBA" id="ARBA00023015"/>
    </source>
</evidence>
<evidence type="ECO:0000259" key="3">
    <source>
        <dbReference type="Pfam" id="PF05043"/>
    </source>
</evidence>
<dbReference type="InterPro" id="IPR007737">
    <property type="entry name" value="Mga_HTH"/>
</dbReference>
<proteinExistence type="predicted"/>
<gene>
    <name evidence="4" type="ORF">JZO67_000918</name>
</gene>
<dbReference type="Pfam" id="PF05043">
    <property type="entry name" value="Mga"/>
    <property type="match status" value="1"/>
</dbReference>
<comment type="caution">
    <text evidence="4">The sequence shown here is derived from an EMBL/GenBank/DDBJ whole genome shotgun (WGS) entry which is preliminary data.</text>
</comment>
<reference evidence="4 5" key="1">
    <citation type="submission" date="2021-03" db="EMBL/GenBank/DDBJ databases">
        <authorList>
            <person name="Gilmore M.S."/>
            <person name="Schwartzman J."/>
            <person name="Van Tyne D."/>
            <person name="Martin M."/>
            <person name="Earl A.M."/>
            <person name="Manson A.L."/>
            <person name="Straub T."/>
            <person name="Salamzade R."/>
            <person name="Saavedra J."/>
            <person name="Lebreton F."/>
            <person name="Prichula J."/>
            <person name="Schaufler K."/>
            <person name="Gaca A."/>
            <person name="Sgardioli B."/>
            <person name="Wagenaar J."/>
            <person name="Strong T."/>
        </authorList>
    </citation>
    <scope>NUCLEOTIDE SEQUENCE [LARGE SCALE GENOMIC DNA]</scope>
    <source>
        <strain evidence="4 5">665A</strain>
    </source>
</reference>
<organism evidence="4 5">
    <name type="scientific">Candidatus Enterococcus ferrettii</name>
    <dbReference type="NCBI Taxonomy" id="2815324"/>
    <lineage>
        <taxon>Bacteria</taxon>
        <taxon>Bacillati</taxon>
        <taxon>Bacillota</taxon>
        <taxon>Bacilli</taxon>
        <taxon>Lactobacillales</taxon>
        <taxon>Enterococcaceae</taxon>
        <taxon>Enterococcus</taxon>
    </lineage>
</organism>
<protein>
    <recommendedName>
        <fullName evidence="3">Mga helix-turn-helix domain-containing protein</fullName>
    </recommendedName>
</protein>
<dbReference type="EMBL" id="JAFREL020000001">
    <property type="protein sequence ID" value="MEO1768979.1"/>
    <property type="molecule type" value="Genomic_DNA"/>
</dbReference>
<keyword evidence="5" id="KW-1185">Reference proteome</keyword>
<reference evidence="4 5" key="2">
    <citation type="submission" date="2024-02" db="EMBL/GenBank/DDBJ databases">
        <title>The Genome Sequence of Enterococcus sp. DIV0159.</title>
        <authorList>
            <person name="Earl A."/>
            <person name="Manson A."/>
            <person name="Gilmore M."/>
            <person name="Sanders J."/>
            <person name="Shea T."/>
            <person name="Howe W."/>
            <person name="Livny J."/>
            <person name="Cuomo C."/>
            <person name="Neafsey D."/>
            <person name="Birren B."/>
        </authorList>
    </citation>
    <scope>NUCLEOTIDE SEQUENCE [LARGE SCALE GENOMIC DNA]</scope>
    <source>
        <strain evidence="4 5">665A</strain>
    </source>
</reference>
<dbReference type="Proteomes" id="UP000664357">
    <property type="component" value="Unassembled WGS sequence"/>
</dbReference>
<name>A0ABV0EK70_9ENTE</name>
<keyword evidence="1" id="KW-0805">Transcription regulation</keyword>
<dbReference type="RefSeq" id="WP_207700736.1">
    <property type="nucleotide sequence ID" value="NZ_JAFREL020000001.1"/>
</dbReference>
<feature type="domain" description="Mga helix-turn-helix" evidence="3">
    <location>
        <begin position="75"/>
        <end position="159"/>
    </location>
</feature>
<evidence type="ECO:0000313" key="4">
    <source>
        <dbReference type="EMBL" id="MEO1768979.1"/>
    </source>
</evidence>
<sequence>MDFRDILSTGNKRKLKLVELLYYKRDGLPSDQLLSELNCSLPILLEDVRIINERLGYFHIDKYKGLYRLTMKDRVSIGNLYADMLIRSQEFQIIEQLLYEECDNITSLAERLYLSVSNTQRYLKKVKYTLEKAGMYLQYRPLRIEGKESVIRHFYYRYFIEKQNAFENILPMLKDYQFNAIEQFVVEFIEENNLYKKYIFQKRLIYTIYVSLWRIKNRHAYPPSELRKTGFVVPAKPYYDALSKTAYELFRIRMTDEIMQDCMWLVYADAVVFSNEHRKLALSDNLLYQDLYAKHYELAESFNELSGGKMSKQRLINMASVLSNDYYLYDQAGSFISILRRSRDTFLEMTAIMYQKPIERVSNIVQDFVDKYKMYREKDFIMNYIYLLLTAEVDSLQMLVEQDQTIRLLLLSDLTPTEESFLAKHIRRIVHGNFDISYFENVVDRKHGMYEEMFQYDGLITTGSVEGIPDDFPVIVMDPYVTPKALVVIQNLVNDLSLEKELGKKIE</sequence>
<dbReference type="InterPro" id="IPR050661">
    <property type="entry name" value="BglG_antiterminators"/>
</dbReference>
<dbReference type="PANTHER" id="PTHR30185">
    <property type="entry name" value="CRYPTIC BETA-GLUCOSIDE BGL OPERON ANTITERMINATOR"/>
    <property type="match status" value="1"/>
</dbReference>
<evidence type="ECO:0000313" key="5">
    <source>
        <dbReference type="Proteomes" id="UP000664357"/>
    </source>
</evidence>
<accession>A0ABV0EK70</accession>
<dbReference type="PANTHER" id="PTHR30185:SF18">
    <property type="entry name" value="TRANSCRIPTIONAL REGULATOR MTLR"/>
    <property type="match status" value="1"/>
</dbReference>
<keyword evidence="2" id="KW-0804">Transcription</keyword>
<evidence type="ECO:0000256" key="2">
    <source>
        <dbReference type="ARBA" id="ARBA00023163"/>
    </source>
</evidence>